<keyword evidence="1" id="KW-0472">Membrane</keyword>
<keyword evidence="1" id="KW-0812">Transmembrane</keyword>
<evidence type="ECO:0000313" key="2">
    <source>
        <dbReference type="EMBL" id="PZG00921.1"/>
    </source>
</evidence>
<proteinExistence type="predicted"/>
<feature type="transmembrane region" description="Helical" evidence="1">
    <location>
        <begin position="41"/>
        <end position="63"/>
    </location>
</feature>
<protein>
    <submittedName>
        <fullName evidence="2">Uncharacterized protein</fullName>
    </submittedName>
</protein>
<dbReference type="OrthoDB" id="9811293at2"/>
<organism evidence="2 3">
    <name type="scientific">Micromonospora endophytica</name>
    <dbReference type="NCBI Taxonomy" id="515350"/>
    <lineage>
        <taxon>Bacteria</taxon>
        <taxon>Bacillati</taxon>
        <taxon>Actinomycetota</taxon>
        <taxon>Actinomycetes</taxon>
        <taxon>Micromonosporales</taxon>
        <taxon>Micromonosporaceae</taxon>
        <taxon>Micromonospora</taxon>
    </lineage>
</organism>
<reference evidence="2 3" key="1">
    <citation type="submission" date="2018-01" db="EMBL/GenBank/DDBJ databases">
        <title>Draft genome sequence of Jishengella endophytica.</title>
        <authorList>
            <person name="Sahin N."/>
            <person name="Ay H."/>
            <person name="Saygin H."/>
        </authorList>
    </citation>
    <scope>NUCLEOTIDE SEQUENCE [LARGE SCALE GENOMIC DNA]</scope>
    <source>
        <strain evidence="2 3">DSM 45430</strain>
    </source>
</reference>
<keyword evidence="3" id="KW-1185">Reference proteome</keyword>
<accession>A0A2W2CSR4</accession>
<name>A0A2W2CSR4_9ACTN</name>
<comment type="caution">
    <text evidence="2">The sequence shown here is derived from an EMBL/GenBank/DDBJ whole genome shotgun (WGS) entry which is preliminary data.</text>
</comment>
<evidence type="ECO:0000256" key="1">
    <source>
        <dbReference type="SAM" id="Phobius"/>
    </source>
</evidence>
<dbReference type="AlphaFoldDB" id="A0A2W2CSR4"/>
<gene>
    <name evidence="2" type="ORF">C1I93_01230</name>
</gene>
<dbReference type="Proteomes" id="UP000248627">
    <property type="component" value="Unassembled WGS sequence"/>
</dbReference>
<evidence type="ECO:0000313" key="3">
    <source>
        <dbReference type="Proteomes" id="UP000248627"/>
    </source>
</evidence>
<keyword evidence="1" id="KW-1133">Transmembrane helix</keyword>
<sequence>MFFLVETLVISNVYENLSVETGFPFGHYHYTGGPQLVHVPIYIGPVYVGLGYLCWRLAGLILAGRRLTDAGGKSPPDTSSAVDLAPNGVVMCMAACCPVGGAPRWRGRTPPTSR</sequence>
<dbReference type="InterPro" id="IPR007354">
    <property type="entry name" value="CruF-like"/>
</dbReference>
<dbReference type="EMBL" id="POTX01000003">
    <property type="protein sequence ID" value="PZG00921.1"/>
    <property type="molecule type" value="Genomic_DNA"/>
</dbReference>
<dbReference type="Pfam" id="PF04240">
    <property type="entry name" value="Caroten_synth"/>
    <property type="match status" value="1"/>
</dbReference>